<dbReference type="EMBL" id="UGGQ01000006">
    <property type="protein sequence ID" value="STO17137.1"/>
    <property type="molecule type" value="Genomic_DNA"/>
</dbReference>
<feature type="compositionally biased region" description="Polar residues" evidence="1">
    <location>
        <begin position="20"/>
        <end position="30"/>
    </location>
</feature>
<dbReference type="Proteomes" id="UP000255284">
    <property type="component" value="Unassembled WGS sequence"/>
</dbReference>
<protein>
    <submittedName>
        <fullName evidence="2">Uncharacterized protein</fullName>
    </submittedName>
</protein>
<gene>
    <name evidence="2" type="ORF">NCTC11819_01722</name>
</gene>
<feature type="region of interest" description="Disordered" evidence="1">
    <location>
        <begin position="1"/>
        <end position="30"/>
    </location>
</feature>
<organism evidence="2 3">
    <name type="scientific">Mobiluncus mulieris</name>
    <dbReference type="NCBI Taxonomy" id="2052"/>
    <lineage>
        <taxon>Bacteria</taxon>
        <taxon>Bacillati</taxon>
        <taxon>Actinomycetota</taxon>
        <taxon>Actinomycetes</taxon>
        <taxon>Actinomycetales</taxon>
        <taxon>Actinomycetaceae</taxon>
        <taxon>Mobiluncus</taxon>
    </lineage>
</organism>
<comment type="caution">
    <text evidence="2">The sequence shown here is derived from an EMBL/GenBank/DDBJ whole genome shotgun (WGS) entry which is preliminary data.</text>
</comment>
<evidence type="ECO:0000256" key="1">
    <source>
        <dbReference type="SAM" id="MobiDB-lite"/>
    </source>
</evidence>
<name>A0A8G2M7R7_9ACTO</name>
<evidence type="ECO:0000313" key="3">
    <source>
        <dbReference type="Proteomes" id="UP000255284"/>
    </source>
</evidence>
<accession>A0A8G2M7R7</accession>
<proteinExistence type="predicted"/>
<dbReference type="AlphaFoldDB" id="A0A8G2M7R7"/>
<sequence>MKRFPRASGGNSRYDDMKLTLNQFSPRQRG</sequence>
<reference evidence="2 3" key="1">
    <citation type="submission" date="2018-06" db="EMBL/GenBank/DDBJ databases">
        <authorList>
            <consortium name="Pathogen Informatics"/>
            <person name="Doyle S."/>
        </authorList>
    </citation>
    <scope>NUCLEOTIDE SEQUENCE [LARGE SCALE GENOMIC DNA]</scope>
    <source>
        <strain evidence="2 3">NCTC11819</strain>
    </source>
</reference>
<evidence type="ECO:0000313" key="2">
    <source>
        <dbReference type="EMBL" id="STO17137.1"/>
    </source>
</evidence>